<dbReference type="PANTHER" id="PTHR43669">
    <property type="entry name" value="5-KETO-D-GLUCONATE 5-REDUCTASE"/>
    <property type="match status" value="1"/>
</dbReference>
<dbReference type="Pfam" id="PF00106">
    <property type="entry name" value="adh_short"/>
    <property type="match status" value="1"/>
</dbReference>
<protein>
    <submittedName>
        <fullName evidence="3">Short-chain dehydrogenase</fullName>
    </submittedName>
</protein>
<dbReference type="Proteomes" id="UP000632339">
    <property type="component" value="Unassembled WGS sequence"/>
</dbReference>
<evidence type="ECO:0000256" key="2">
    <source>
        <dbReference type="ARBA" id="ARBA00023002"/>
    </source>
</evidence>
<proteinExistence type="inferred from homology"/>
<accession>A0ABQ2IIM0</accession>
<evidence type="ECO:0000256" key="1">
    <source>
        <dbReference type="ARBA" id="ARBA00006484"/>
    </source>
</evidence>
<sequence>MKKSILIIGAGSGLSSGVAEKFGREGFKVSLISRSADNLERMKKDLETKGIAVNYSKADAGNAIELRLAIKALETEAGGFDVVLYNAAVVKAFDILEEDPATLTKEFAVNVASALASLQATYEGLKQRKGAFLLTGGGLAVRPAAAYGSLSIGKAGLRSLAFQLHDRLKNDDIYAGLLTVAGFINPESETHSPELLADLFWKMYVERSQVELHQ</sequence>
<gene>
    <name evidence="3" type="ORF">GCM10010967_56510</name>
</gene>
<organism evidence="3 4">
    <name type="scientific">Dyadobacter beijingensis</name>
    <dbReference type="NCBI Taxonomy" id="365489"/>
    <lineage>
        <taxon>Bacteria</taxon>
        <taxon>Pseudomonadati</taxon>
        <taxon>Bacteroidota</taxon>
        <taxon>Cytophagia</taxon>
        <taxon>Cytophagales</taxon>
        <taxon>Spirosomataceae</taxon>
        <taxon>Dyadobacter</taxon>
    </lineage>
</organism>
<evidence type="ECO:0000313" key="3">
    <source>
        <dbReference type="EMBL" id="GGN13100.1"/>
    </source>
</evidence>
<evidence type="ECO:0000313" key="4">
    <source>
        <dbReference type="Proteomes" id="UP000632339"/>
    </source>
</evidence>
<dbReference type="InterPro" id="IPR036291">
    <property type="entry name" value="NAD(P)-bd_dom_sf"/>
</dbReference>
<comment type="caution">
    <text evidence="3">The sequence shown here is derived from an EMBL/GenBank/DDBJ whole genome shotgun (WGS) entry which is preliminary data.</text>
</comment>
<dbReference type="Gene3D" id="3.40.50.720">
    <property type="entry name" value="NAD(P)-binding Rossmann-like Domain"/>
    <property type="match status" value="1"/>
</dbReference>
<reference evidence="4" key="1">
    <citation type="journal article" date="2019" name="Int. J. Syst. Evol. Microbiol.">
        <title>The Global Catalogue of Microorganisms (GCM) 10K type strain sequencing project: providing services to taxonomists for standard genome sequencing and annotation.</title>
        <authorList>
            <consortium name="The Broad Institute Genomics Platform"/>
            <consortium name="The Broad Institute Genome Sequencing Center for Infectious Disease"/>
            <person name="Wu L."/>
            <person name="Ma J."/>
        </authorList>
    </citation>
    <scope>NUCLEOTIDE SEQUENCE [LARGE SCALE GENOMIC DNA]</scope>
    <source>
        <strain evidence="4">CGMCC 1.6375</strain>
    </source>
</reference>
<keyword evidence="2" id="KW-0560">Oxidoreductase</keyword>
<keyword evidence="4" id="KW-1185">Reference proteome</keyword>
<dbReference type="PANTHER" id="PTHR43669:SF3">
    <property type="entry name" value="ALCOHOL DEHYDROGENASE, PUTATIVE (AFU_ORTHOLOGUE AFUA_3G03445)-RELATED"/>
    <property type="match status" value="1"/>
</dbReference>
<dbReference type="EMBL" id="BMLI01000004">
    <property type="protein sequence ID" value="GGN13100.1"/>
    <property type="molecule type" value="Genomic_DNA"/>
</dbReference>
<dbReference type="RefSeq" id="WP_019945356.1">
    <property type="nucleotide sequence ID" value="NZ_BMLI01000004.1"/>
</dbReference>
<dbReference type="SUPFAM" id="SSF51735">
    <property type="entry name" value="NAD(P)-binding Rossmann-fold domains"/>
    <property type="match status" value="1"/>
</dbReference>
<name>A0ABQ2IIM0_9BACT</name>
<dbReference type="InterPro" id="IPR002347">
    <property type="entry name" value="SDR_fam"/>
</dbReference>
<comment type="similarity">
    <text evidence="1">Belongs to the short-chain dehydrogenases/reductases (SDR) family.</text>
</comment>